<evidence type="ECO:0000313" key="3">
    <source>
        <dbReference type="Proteomes" id="UP000053593"/>
    </source>
</evidence>
<gene>
    <name evidence="2" type="ORF">GYMLUDRAFT_46429</name>
</gene>
<sequence>MISDTNHQHATNADAKSEGSLSGSSSSRAVQDQLAILKSLLKEQLDETREEITRSEELEREKEKDRFERNLQTEEMKSYLHGALDAQKAIGSINRDLAVSQKMEMERIEKLVEQSQETQKAEVRATFEGHVRHHRQKHGELMNDLRRND</sequence>
<dbReference type="EMBL" id="KN834792">
    <property type="protein sequence ID" value="KIK57183.1"/>
    <property type="molecule type" value="Genomic_DNA"/>
</dbReference>
<feature type="compositionally biased region" description="Polar residues" evidence="1">
    <location>
        <begin position="1"/>
        <end position="11"/>
    </location>
</feature>
<name>A0A0D0CPE8_9AGAR</name>
<evidence type="ECO:0000256" key="1">
    <source>
        <dbReference type="SAM" id="MobiDB-lite"/>
    </source>
</evidence>
<feature type="region of interest" description="Disordered" evidence="1">
    <location>
        <begin position="111"/>
        <end position="149"/>
    </location>
</feature>
<protein>
    <submittedName>
        <fullName evidence="2">Unplaced genomic scaffold GYMLUscaffold_44, whole genome shotgun sequence</fullName>
    </submittedName>
</protein>
<dbReference type="Proteomes" id="UP000053593">
    <property type="component" value="Unassembled WGS sequence"/>
</dbReference>
<proteinExistence type="predicted"/>
<organism evidence="2 3">
    <name type="scientific">Collybiopsis luxurians FD-317 M1</name>
    <dbReference type="NCBI Taxonomy" id="944289"/>
    <lineage>
        <taxon>Eukaryota</taxon>
        <taxon>Fungi</taxon>
        <taxon>Dikarya</taxon>
        <taxon>Basidiomycota</taxon>
        <taxon>Agaricomycotina</taxon>
        <taxon>Agaricomycetes</taxon>
        <taxon>Agaricomycetidae</taxon>
        <taxon>Agaricales</taxon>
        <taxon>Marasmiineae</taxon>
        <taxon>Omphalotaceae</taxon>
        <taxon>Collybiopsis</taxon>
        <taxon>Collybiopsis luxurians</taxon>
    </lineage>
</organism>
<dbReference type="OrthoDB" id="3061482at2759"/>
<dbReference type="AlphaFoldDB" id="A0A0D0CPE8"/>
<evidence type="ECO:0000313" key="2">
    <source>
        <dbReference type="EMBL" id="KIK57183.1"/>
    </source>
</evidence>
<reference evidence="2 3" key="1">
    <citation type="submission" date="2014-04" db="EMBL/GenBank/DDBJ databases">
        <title>Evolutionary Origins and Diversification of the Mycorrhizal Mutualists.</title>
        <authorList>
            <consortium name="DOE Joint Genome Institute"/>
            <consortium name="Mycorrhizal Genomics Consortium"/>
            <person name="Kohler A."/>
            <person name="Kuo A."/>
            <person name="Nagy L.G."/>
            <person name="Floudas D."/>
            <person name="Copeland A."/>
            <person name="Barry K.W."/>
            <person name="Cichocki N."/>
            <person name="Veneault-Fourrey C."/>
            <person name="LaButti K."/>
            <person name="Lindquist E.A."/>
            <person name="Lipzen A."/>
            <person name="Lundell T."/>
            <person name="Morin E."/>
            <person name="Murat C."/>
            <person name="Riley R."/>
            <person name="Ohm R."/>
            <person name="Sun H."/>
            <person name="Tunlid A."/>
            <person name="Henrissat B."/>
            <person name="Grigoriev I.V."/>
            <person name="Hibbett D.S."/>
            <person name="Martin F."/>
        </authorList>
    </citation>
    <scope>NUCLEOTIDE SEQUENCE [LARGE SCALE GENOMIC DNA]</scope>
    <source>
        <strain evidence="2 3">FD-317 M1</strain>
    </source>
</reference>
<feature type="region of interest" description="Disordered" evidence="1">
    <location>
        <begin position="45"/>
        <end position="70"/>
    </location>
</feature>
<feature type="region of interest" description="Disordered" evidence="1">
    <location>
        <begin position="1"/>
        <end position="28"/>
    </location>
</feature>
<keyword evidence="3" id="KW-1185">Reference proteome</keyword>
<accession>A0A0D0CPE8</accession>
<feature type="compositionally biased region" description="Basic and acidic residues" evidence="1">
    <location>
        <begin position="138"/>
        <end position="149"/>
    </location>
</feature>
<dbReference type="HOGENOM" id="CLU_1749870_0_0_1"/>
<feature type="compositionally biased region" description="Low complexity" evidence="1">
    <location>
        <begin position="18"/>
        <end position="27"/>
    </location>
</feature>
<feature type="compositionally biased region" description="Basic and acidic residues" evidence="1">
    <location>
        <begin position="119"/>
        <end position="130"/>
    </location>
</feature>